<feature type="domain" description="Cytochrome c" evidence="5">
    <location>
        <begin position="82"/>
        <end position="169"/>
    </location>
</feature>
<dbReference type="EMBL" id="UINC01188625">
    <property type="protein sequence ID" value="SVE01939.1"/>
    <property type="molecule type" value="Genomic_DNA"/>
</dbReference>
<dbReference type="SUPFAM" id="SSF46626">
    <property type="entry name" value="Cytochrome c"/>
    <property type="match status" value="1"/>
</dbReference>
<name>A0A383A2W9_9ZZZZ</name>
<keyword evidence="3" id="KW-0408">Iron</keyword>
<sequence length="171" mass="19292">MVSACFSFFRKGGGGRELFFKKHRQITVLGYSAAWFFGVFVLLVFPWTSAKAFHKDIYSPRVPKALLETLQDMDNPFASTPENLAEGRKLYFGKGLCVKCHGVKGKGIEVPGHPPRNFTDRKWQDVRTDGEMMWVLKNGSPGTSMPIRVGRVISEEEGWKVILFIRTFTGA</sequence>
<dbReference type="GO" id="GO:0009055">
    <property type="term" value="F:electron transfer activity"/>
    <property type="evidence" value="ECO:0007669"/>
    <property type="project" value="InterPro"/>
</dbReference>
<evidence type="ECO:0000256" key="1">
    <source>
        <dbReference type="ARBA" id="ARBA00022617"/>
    </source>
</evidence>
<reference evidence="6" key="1">
    <citation type="submission" date="2018-05" db="EMBL/GenBank/DDBJ databases">
        <authorList>
            <person name="Lanie J.A."/>
            <person name="Ng W.-L."/>
            <person name="Kazmierczak K.M."/>
            <person name="Andrzejewski T.M."/>
            <person name="Davidsen T.M."/>
            <person name="Wayne K.J."/>
            <person name="Tettelin H."/>
            <person name="Glass J.I."/>
            <person name="Rusch D."/>
            <person name="Podicherti R."/>
            <person name="Tsui H.-C.T."/>
            <person name="Winkler M.E."/>
        </authorList>
    </citation>
    <scope>NUCLEOTIDE SEQUENCE</scope>
</reference>
<keyword evidence="2" id="KW-0479">Metal-binding</keyword>
<dbReference type="InterPro" id="IPR036909">
    <property type="entry name" value="Cyt_c-like_dom_sf"/>
</dbReference>
<keyword evidence="4" id="KW-0472">Membrane</keyword>
<evidence type="ECO:0000256" key="3">
    <source>
        <dbReference type="ARBA" id="ARBA00023004"/>
    </source>
</evidence>
<dbReference type="PROSITE" id="PS51007">
    <property type="entry name" value="CYTC"/>
    <property type="match status" value="1"/>
</dbReference>
<evidence type="ECO:0000256" key="4">
    <source>
        <dbReference type="SAM" id="Phobius"/>
    </source>
</evidence>
<keyword evidence="1" id="KW-0349">Heme</keyword>
<keyword evidence="4" id="KW-0812">Transmembrane</keyword>
<dbReference type="Gene3D" id="1.10.760.10">
    <property type="entry name" value="Cytochrome c-like domain"/>
    <property type="match status" value="1"/>
</dbReference>
<proteinExistence type="predicted"/>
<keyword evidence="4" id="KW-1133">Transmembrane helix</keyword>
<gene>
    <name evidence="6" type="ORF">METZ01_LOCUS454793</name>
</gene>
<dbReference type="AlphaFoldDB" id="A0A383A2W9"/>
<dbReference type="Pfam" id="PF13442">
    <property type="entry name" value="Cytochrome_CBB3"/>
    <property type="match status" value="1"/>
</dbReference>
<evidence type="ECO:0000259" key="5">
    <source>
        <dbReference type="PROSITE" id="PS51007"/>
    </source>
</evidence>
<organism evidence="6">
    <name type="scientific">marine metagenome</name>
    <dbReference type="NCBI Taxonomy" id="408172"/>
    <lineage>
        <taxon>unclassified sequences</taxon>
        <taxon>metagenomes</taxon>
        <taxon>ecological metagenomes</taxon>
    </lineage>
</organism>
<dbReference type="InterPro" id="IPR009056">
    <property type="entry name" value="Cyt_c-like_dom"/>
</dbReference>
<feature type="transmembrane region" description="Helical" evidence="4">
    <location>
        <begin position="26"/>
        <end position="47"/>
    </location>
</feature>
<dbReference type="GO" id="GO:0020037">
    <property type="term" value="F:heme binding"/>
    <property type="evidence" value="ECO:0007669"/>
    <property type="project" value="InterPro"/>
</dbReference>
<dbReference type="GO" id="GO:0046872">
    <property type="term" value="F:metal ion binding"/>
    <property type="evidence" value="ECO:0007669"/>
    <property type="project" value="UniProtKB-KW"/>
</dbReference>
<protein>
    <recommendedName>
        <fullName evidence="5">Cytochrome c domain-containing protein</fullName>
    </recommendedName>
</protein>
<evidence type="ECO:0000313" key="6">
    <source>
        <dbReference type="EMBL" id="SVE01939.1"/>
    </source>
</evidence>
<evidence type="ECO:0000256" key="2">
    <source>
        <dbReference type="ARBA" id="ARBA00022723"/>
    </source>
</evidence>
<accession>A0A383A2W9</accession>